<dbReference type="AlphaFoldDB" id="E1QGS4"/>
<evidence type="ECO:0000256" key="2">
    <source>
        <dbReference type="ARBA" id="ARBA00005799"/>
    </source>
</evidence>
<evidence type="ECO:0000256" key="7">
    <source>
        <dbReference type="SAM" id="MobiDB-lite"/>
    </source>
</evidence>
<dbReference type="PANTHER" id="PTHR35023">
    <property type="entry name" value="CHELATASE-RELATED"/>
    <property type="match status" value="1"/>
</dbReference>
<comment type="pathway">
    <text evidence="1">Porphyrin-containing compound metabolism; bacteriochlorophyll biosynthesis.</text>
</comment>
<dbReference type="InterPro" id="IPR027417">
    <property type="entry name" value="P-loop_NTPase"/>
</dbReference>
<organism evidence="9 10">
    <name type="scientific">Desulfarculus baarsii (strain ATCC 33931 / DSM 2075 / LMG 7858 / VKM B-1802 / 2st14)</name>
    <dbReference type="NCBI Taxonomy" id="644282"/>
    <lineage>
        <taxon>Bacteria</taxon>
        <taxon>Pseudomonadati</taxon>
        <taxon>Thermodesulfobacteriota</taxon>
        <taxon>Desulfarculia</taxon>
        <taxon>Desulfarculales</taxon>
        <taxon>Desulfarculaceae</taxon>
        <taxon>Desulfarculus</taxon>
    </lineage>
</organism>
<dbReference type="HOGENOM" id="CLU_016684_6_0_7"/>
<proteinExistence type="inferred from homology"/>
<dbReference type="SUPFAM" id="SSF53300">
    <property type="entry name" value="vWA-like"/>
    <property type="match status" value="1"/>
</dbReference>
<keyword evidence="4" id="KW-0067">ATP-binding</keyword>
<evidence type="ECO:0000256" key="3">
    <source>
        <dbReference type="ARBA" id="ARBA00022741"/>
    </source>
</evidence>
<feature type="domain" description="VWFA" evidence="8">
    <location>
        <begin position="472"/>
        <end position="639"/>
    </location>
</feature>
<reference evidence="9 10" key="1">
    <citation type="journal article" date="2010" name="Stand. Genomic Sci.">
        <title>Complete genome sequence of Desulfarculus baarsii type strain (2st14).</title>
        <authorList>
            <person name="Sun H."/>
            <person name="Spring S."/>
            <person name="Lapidus A."/>
            <person name="Davenport K."/>
            <person name="Del Rio T.G."/>
            <person name="Tice H."/>
            <person name="Nolan M."/>
            <person name="Copeland A."/>
            <person name="Cheng J.F."/>
            <person name="Lucas S."/>
            <person name="Tapia R."/>
            <person name="Goodwin L."/>
            <person name="Pitluck S."/>
            <person name="Ivanova N."/>
            <person name="Pagani I."/>
            <person name="Mavromatis K."/>
            <person name="Ovchinnikova G."/>
            <person name="Pati A."/>
            <person name="Chen A."/>
            <person name="Palaniappan K."/>
            <person name="Hauser L."/>
            <person name="Chang Y.J."/>
            <person name="Jeffries C.D."/>
            <person name="Detter J.C."/>
            <person name="Han C."/>
            <person name="Rohde M."/>
            <person name="Brambilla E."/>
            <person name="Goker M."/>
            <person name="Woyke T."/>
            <person name="Bristow J."/>
            <person name="Eisen J.A."/>
            <person name="Markowitz V."/>
            <person name="Hugenholtz P."/>
            <person name="Kyrpides N.C."/>
            <person name="Klenk H.P."/>
            <person name="Land M."/>
        </authorList>
    </citation>
    <scope>NUCLEOTIDE SEQUENCE [LARGE SCALE GENOMIC DNA]</scope>
    <source>
        <strain evidence="10">ATCC 33931 / DSM 2075 / LMG 7858 / VKM B-1802 / 2st14</strain>
    </source>
</reference>
<name>E1QGS4_DESB2</name>
<dbReference type="Proteomes" id="UP000009047">
    <property type="component" value="Chromosome"/>
</dbReference>
<dbReference type="InterPro" id="IPR041628">
    <property type="entry name" value="ChlI/MoxR_AAA_lid"/>
</dbReference>
<evidence type="ECO:0000256" key="1">
    <source>
        <dbReference type="ARBA" id="ARBA00004800"/>
    </source>
</evidence>
<dbReference type="STRING" id="644282.Deba_1399"/>
<keyword evidence="9" id="KW-0436">Ligase</keyword>
<dbReference type="Pfam" id="PF17863">
    <property type="entry name" value="AAA_lid_2"/>
    <property type="match status" value="1"/>
</dbReference>
<dbReference type="InterPro" id="IPR002035">
    <property type="entry name" value="VWF_A"/>
</dbReference>
<comment type="similarity">
    <text evidence="2">Belongs to the Mg-chelatase subunits D/I family.</text>
</comment>
<dbReference type="KEGG" id="dbr:Deba_1399"/>
<evidence type="ECO:0000256" key="4">
    <source>
        <dbReference type="ARBA" id="ARBA00022840"/>
    </source>
</evidence>
<sequence length="680" mass="71583">MAKHATSPSGPIGYPFAAIVGQRSMKLALLLAAVDPGLGGVLLRGEKGTAKSTAARALAGLLPPLCVVAGCPLGCDPDGPPCPRCAAASRPLPRATAATPFVDLPLGATEDRLVGALDINAAIQEGRLAFAPGLLARAHRGVLYIDEVNLLAPHLAHLILDAAASGLATVEREGVSFAHPAQITLIASYNPEEGGLGPQLLDRFGLCVEVAAEQDPEARKELLRRRLAHEADPAAFAARWAKAEDRLRGRLLAARQALANVSLTPSAARRAAALAAWAGARGQRAELAMARAARALAAWQGRGQATPADVDRVAAMALAHRATGAAQNHGQSFERLLKDPPPDQPGEEEPRRVVVIKADDQLQPLGDQPGPQERVLQLWEAAEAPAIATRLSAKETGSLRQAGRRAARQTDSARGRYVRASALRLGRGLAFDATLRAAAPHQRSRRAPGGPALVVRGQDIREKVRLARRGRLIMFCVDASGSMNAAARMRVSKQAVLGLLTEAYQKRDRVGLVAFGGNAARLLLPPTGSVEVARKLLAELPTGGKTPLAAGLAVTAQAVSRELARDPKLTPLVVVFTDGRPNVPLAASLGEDIDLGRAGNKGGGWGDGWGDGGYADREALDLAKSLAKDGRVRYVVVDIDTGHFHEANLCRPLADYLGAPCISLRRLTADRVLDLVKAHW</sequence>
<dbReference type="RefSeq" id="WP_013258220.1">
    <property type="nucleotide sequence ID" value="NC_014365.1"/>
</dbReference>
<evidence type="ECO:0000259" key="8">
    <source>
        <dbReference type="PROSITE" id="PS50234"/>
    </source>
</evidence>
<evidence type="ECO:0000256" key="5">
    <source>
        <dbReference type="ARBA" id="ARBA00030759"/>
    </source>
</evidence>
<dbReference type="Pfam" id="PF01078">
    <property type="entry name" value="Mg_chelatase"/>
    <property type="match status" value="1"/>
</dbReference>
<dbReference type="EMBL" id="CP002085">
    <property type="protein sequence ID" value="ADK84767.1"/>
    <property type="molecule type" value="Genomic_DNA"/>
</dbReference>
<dbReference type="PROSITE" id="PS50234">
    <property type="entry name" value="VWFA"/>
    <property type="match status" value="1"/>
</dbReference>
<dbReference type="InterPro" id="IPR000523">
    <property type="entry name" value="Mg_chelatse_chII-like_cat_dom"/>
</dbReference>
<comment type="function">
    <text evidence="6">Involved in bacteriochlorophyll biosynthesis; introduces a magnesium ion into protoporphyrin IX to yield Mg-protoporphyrin IX.</text>
</comment>
<dbReference type="SUPFAM" id="SSF52540">
    <property type="entry name" value="P-loop containing nucleoside triphosphate hydrolases"/>
    <property type="match status" value="1"/>
</dbReference>
<evidence type="ECO:0000313" key="9">
    <source>
        <dbReference type="EMBL" id="ADK84767.1"/>
    </source>
</evidence>
<accession>E1QGS4</accession>
<dbReference type="GO" id="GO:0016874">
    <property type="term" value="F:ligase activity"/>
    <property type="evidence" value="ECO:0007669"/>
    <property type="project" value="UniProtKB-KW"/>
</dbReference>
<feature type="region of interest" description="Disordered" evidence="7">
    <location>
        <begin position="324"/>
        <end position="349"/>
    </location>
</feature>
<dbReference type="eggNOG" id="COG1239">
    <property type="taxonomic scope" value="Bacteria"/>
</dbReference>
<dbReference type="eggNOG" id="COG1240">
    <property type="taxonomic scope" value="Bacteria"/>
</dbReference>
<gene>
    <name evidence="9" type="ordered locus">Deba_1399</name>
</gene>
<dbReference type="SMART" id="SM00327">
    <property type="entry name" value="VWA"/>
    <property type="match status" value="1"/>
</dbReference>
<dbReference type="Gene3D" id="3.40.50.410">
    <property type="entry name" value="von Willebrand factor, type A domain"/>
    <property type="match status" value="1"/>
</dbReference>
<dbReference type="InterPro" id="IPR052989">
    <property type="entry name" value="Mg-chelatase_DI-like"/>
</dbReference>
<protein>
    <recommendedName>
        <fullName evidence="5">Mg-protoporphyrin IX chelatase</fullName>
    </recommendedName>
</protein>
<dbReference type="Gene3D" id="1.10.8.80">
    <property type="entry name" value="Magnesium chelatase subunit I, C-Terminal domain"/>
    <property type="match status" value="1"/>
</dbReference>
<dbReference type="InterPro" id="IPR036465">
    <property type="entry name" value="vWFA_dom_sf"/>
</dbReference>
<keyword evidence="3" id="KW-0547">Nucleotide-binding</keyword>
<dbReference type="GO" id="GO:0005524">
    <property type="term" value="F:ATP binding"/>
    <property type="evidence" value="ECO:0007669"/>
    <property type="project" value="UniProtKB-KW"/>
</dbReference>
<evidence type="ECO:0000313" key="10">
    <source>
        <dbReference type="Proteomes" id="UP000009047"/>
    </source>
</evidence>
<dbReference type="PANTHER" id="PTHR35023:SF1">
    <property type="entry name" value="MG-PROTOPORPHYRIN IX CHELATASE"/>
    <property type="match status" value="1"/>
</dbReference>
<dbReference type="Pfam" id="PF13519">
    <property type="entry name" value="VWA_2"/>
    <property type="match status" value="1"/>
</dbReference>
<dbReference type="Gene3D" id="3.40.50.300">
    <property type="entry name" value="P-loop containing nucleotide triphosphate hydrolases"/>
    <property type="match status" value="1"/>
</dbReference>
<evidence type="ECO:0000256" key="6">
    <source>
        <dbReference type="ARBA" id="ARBA00053551"/>
    </source>
</evidence>
<dbReference type="CDD" id="cd00009">
    <property type="entry name" value="AAA"/>
    <property type="match status" value="1"/>
</dbReference>
<keyword evidence="10" id="KW-1185">Reference proteome</keyword>
<dbReference type="InterPro" id="IPR003593">
    <property type="entry name" value="AAA+_ATPase"/>
</dbReference>
<dbReference type="SMART" id="SM00382">
    <property type="entry name" value="AAA"/>
    <property type="match status" value="1"/>
</dbReference>